<evidence type="ECO:0000313" key="2">
    <source>
        <dbReference type="Proteomes" id="UP000623467"/>
    </source>
</evidence>
<protein>
    <submittedName>
        <fullName evidence="1">Uncharacterized protein</fullName>
    </submittedName>
</protein>
<dbReference type="EMBL" id="JACAZH010000043">
    <property type="protein sequence ID" value="KAF7334886.1"/>
    <property type="molecule type" value="Genomic_DNA"/>
</dbReference>
<gene>
    <name evidence="1" type="ORF">MSAN_02358200</name>
</gene>
<comment type="caution">
    <text evidence="1">The sequence shown here is derived from an EMBL/GenBank/DDBJ whole genome shotgun (WGS) entry which is preliminary data.</text>
</comment>
<accession>A0A8H7CFX2</accession>
<proteinExistence type="predicted"/>
<sequence>MLLRIYNHFLHFPSSTTLSITWKCTIFVCENPKFFGWVPGLQRYAQGLHLLWLCDTMHTKIAYNRTYEPYVHVWIQFEPSNGIDGLCGEVANYHVCCCFGQETEKRIDCSAT</sequence>
<evidence type="ECO:0000313" key="1">
    <source>
        <dbReference type="EMBL" id="KAF7334886.1"/>
    </source>
</evidence>
<keyword evidence="2" id="KW-1185">Reference proteome</keyword>
<dbReference type="OrthoDB" id="10640172at2759"/>
<dbReference type="Proteomes" id="UP000623467">
    <property type="component" value="Unassembled WGS sequence"/>
</dbReference>
<dbReference type="AlphaFoldDB" id="A0A8H7CFX2"/>
<name>A0A8H7CFX2_9AGAR</name>
<reference evidence="1" key="1">
    <citation type="submission" date="2020-05" db="EMBL/GenBank/DDBJ databases">
        <title>Mycena genomes resolve the evolution of fungal bioluminescence.</title>
        <authorList>
            <person name="Tsai I.J."/>
        </authorList>
    </citation>
    <scope>NUCLEOTIDE SEQUENCE</scope>
    <source>
        <strain evidence="1">160909Yilan</strain>
    </source>
</reference>
<organism evidence="1 2">
    <name type="scientific">Mycena sanguinolenta</name>
    <dbReference type="NCBI Taxonomy" id="230812"/>
    <lineage>
        <taxon>Eukaryota</taxon>
        <taxon>Fungi</taxon>
        <taxon>Dikarya</taxon>
        <taxon>Basidiomycota</taxon>
        <taxon>Agaricomycotina</taxon>
        <taxon>Agaricomycetes</taxon>
        <taxon>Agaricomycetidae</taxon>
        <taxon>Agaricales</taxon>
        <taxon>Marasmiineae</taxon>
        <taxon>Mycenaceae</taxon>
        <taxon>Mycena</taxon>
    </lineage>
</organism>